<organism evidence="1 2">
    <name type="scientific">Catellatospora chokoriensis</name>
    <dbReference type="NCBI Taxonomy" id="310353"/>
    <lineage>
        <taxon>Bacteria</taxon>
        <taxon>Bacillati</taxon>
        <taxon>Actinomycetota</taxon>
        <taxon>Actinomycetes</taxon>
        <taxon>Micromonosporales</taxon>
        <taxon>Micromonosporaceae</taxon>
        <taxon>Catellatospora</taxon>
    </lineage>
</organism>
<accession>A0A8J3JKR1</accession>
<keyword evidence="2" id="KW-1185">Reference proteome</keyword>
<dbReference type="RefSeq" id="WP_191841013.1">
    <property type="nucleotide sequence ID" value="NZ_BAAALB010000004.1"/>
</dbReference>
<reference evidence="1 2" key="1">
    <citation type="submission" date="2021-01" db="EMBL/GenBank/DDBJ databases">
        <title>Whole genome shotgun sequence of Catellatospora chokoriensis NBRC 107358.</title>
        <authorList>
            <person name="Komaki H."/>
            <person name="Tamura T."/>
        </authorList>
    </citation>
    <scope>NUCLEOTIDE SEQUENCE [LARGE SCALE GENOMIC DNA]</scope>
    <source>
        <strain evidence="1 2">NBRC 107358</strain>
    </source>
</reference>
<dbReference type="EMBL" id="BONG01000001">
    <property type="protein sequence ID" value="GIF86687.1"/>
    <property type="molecule type" value="Genomic_DNA"/>
</dbReference>
<evidence type="ECO:0000313" key="2">
    <source>
        <dbReference type="Proteomes" id="UP000619293"/>
    </source>
</evidence>
<comment type="caution">
    <text evidence="1">The sequence shown here is derived from an EMBL/GenBank/DDBJ whole genome shotgun (WGS) entry which is preliminary data.</text>
</comment>
<protein>
    <submittedName>
        <fullName evidence="1">Uncharacterized protein</fullName>
    </submittedName>
</protein>
<name>A0A8J3JKR1_9ACTN</name>
<gene>
    <name evidence="1" type="ORF">Cch02nite_01310</name>
</gene>
<sequence length="161" mass="16771">MAQPVLVEVSSLLRPDALVAARGLWRVPGPPRLLHADVTGMPDTALPWLRDLAEEFSRDADLTVLGSAAATRLFGPVPPLRAARRLRALGRGTVLLACGPAVSILVCDHPDGRLRADGPADILIGLPFTATLPNLQAALGSGGVPWDAPGWLDLAEKAAAA</sequence>
<proteinExistence type="predicted"/>
<evidence type="ECO:0000313" key="1">
    <source>
        <dbReference type="EMBL" id="GIF86687.1"/>
    </source>
</evidence>
<dbReference type="AlphaFoldDB" id="A0A8J3JKR1"/>
<dbReference type="Proteomes" id="UP000619293">
    <property type="component" value="Unassembled WGS sequence"/>
</dbReference>